<dbReference type="Pfam" id="PF20703">
    <property type="entry name" value="nSTAND1"/>
    <property type="match status" value="1"/>
</dbReference>
<gene>
    <name evidence="2" type="ORF">SDC9_49370</name>
</gene>
<dbReference type="PANTHER" id="PTHR34301">
    <property type="entry name" value="DNA-BINDING PROTEIN-RELATED"/>
    <property type="match status" value="1"/>
</dbReference>
<sequence length="396" mass="45294">MIFIYDMGKIDEKLDIIGRAFTPSTPINETDFFYGRKNQLEQIVNSINLEGQHAILYGERGVGKTSLANIMTFKITNIYPIKITCNRQDDFKSIWIRVFDSIPVSHKTDGIGFKPPEKKSVINLGSAIKQYSEVKPSDIESLIKKLPRYNYLFIFDEFDNTKKKVKDSFADLIKSLSDNLSYVTLVFVGIADNVEELIGSHQSIERCLKQIKMPVMSNQECAMIIDSGFKKVGITIDPIVREKIIEFASGYAHYVHLLCYFGAKELIENKRSYFNQAYLSIAINKGIENVNEQIRSSYQKAITDSKSNAKWLSVLNACAHAKTDQFNCFKISDVSNEYNRNKVSPIKSNYITYNINQLCKKERGEILKKIGTGVNTRFRFINPLMRAFVKLKMHTV</sequence>
<comment type="caution">
    <text evidence="2">The sequence shown here is derived from an EMBL/GenBank/DDBJ whole genome shotgun (WGS) entry which is preliminary data.</text>
</comment>
<dbReference type="InterPro" id="IPR027417">
    <property type="entry name" value="P-loop_NTPase"/>
</dbReference>
<dbReference type="EMBL" id="VSSQ01000925">
    <property type="protein sequence ID" value="MPM03110.1"/>
    <property type="molecule type" value="Genomic_DNA"/>
</dbReference>
<proteinExistence type="predicted"/>
<organism evidence="2">
    <name type="scientific">bioreactor metagenome</name>
    <dbReference type="NCBI Taxonomy" id="1076179"/>
    <lineage>
        <taxon>unclassified sequences</taxon>
        <taxon>metagenomes</taxon>
        <taxon>ecological metagenomes</taxon>
    </lineage>
</organism>
<dbReference type="SUPFAM" id="SSF52540">
    <property type="entry name" value="P-loop containing nucleoside triphosphate hydrolases"/>
    <property type="match status" value="1"/>
</dbReference>
<protein>
    <recommendedName>
        <fullName evidence="1">Novel STAND NTPase 1 domain-containing protein</fullName>
    </recommendedName>
</protein>
<evidence type="ECO:0000259" key="1">
    <source>
        <dbReference type="Pfam" id="PF20703"/>
    </source>
</evidence>
<dbReference type="PANTHER" id="PTHR34301:SF8">
    <property type="entry name" value="ATPASE DOMAIN-CONTAINING PROTEIN"/>
    <property type="match status" value="1"/>
</dbReference>
<dbReference type="AlphaFoldDB" id="A0A644WH69"/>
<name>A0A644WH69_9ZZZZ</name>
<feature type="domain" description="Novel STAND NTPase 1" evidence="1">
    <location>
        <begin position="28"/>
        <end position="270"/>
    </location>
</feature>
<evidence type="ECO:0000313" key="2">
    <source>
        <dbReference type="EMBL" id="MPM03110.1"/>
    </source>
</evidence>
<reference evidence="2" key="1">
    <citation type="submission" date="2019-08" db="EMBL/GenBank/DDBJ databases">
        <authorList>
            <person name="Kucharzyk K."/>
            <person name="Murdoch R.W."/>
            <person name="Higgins S."/>
            <person name="Loffler F."/>
        </authorList>
    </citation>
    <scope>NUCLEOTIDE SEQUENCE</scope>
</reference>
<dbReference type="InterPro" id="IPR049052">
    <property type="entry name" value="nSTAND1"/>
</dbReference>
<dbReference type="Gene3D" id="3.40.50.300">
    <property type="entry name" value="P-loop containing nucleotide triphosphate hydrolases"/>
    <property type="match status" value="1"/>
</dbReference>
<accession>A0A644WH69</accession>